<dbReference type="SUPFAM" id="SSF89124">
    <property type="entry name" value="Nop domain"/>
    <property type="match status" value="1"/>
</dbReference>
<organism evidence="4">
    <name type="scientific">Mesocestoides corti</name>
    <name type="common">Flatworm</name>
    <dbReference type="NCBI Taxonomy" id="53468"/>
    <lineage>
        <taxon>Eukaryota</taxon>
        <taxon>Metazoa</taxon>
        <taxon>Spiralia</taxon>
        <taxon>Lophotrochozoa</taxon>
        <taxon>Platyhelminthes</taxon>
        <taxon>Cestoda</taxon>
        <taxon>Eucestoda</taxon>
        <taxon>Cyclophyllidea</taxon>
        <taxon>Mesocestoididae</taxon>
        <taxon>Mesocestoides</taxon>
    </lineage>
</organism>
<dbReference type="Pfam" id="PF08156">
    <property type="entry name" value="NOP5NT"/>
    <property type="match status" value="1"/>
</dbReference>
<sequence>MATEQRYVLFENASGYSILLVKEFDGITTNFSAHAHSFLKPIAFVPFNSLAEALDNVQSINEGRVSALLSDFLRQNMPVKDAVLGVVDQTLGEAILNLDIGFGCIWDSSVRELLRVVRANSSRLLRSLVVQPGSAKDVTRKCASAAEETASGRHTEKRTRLVVSLSRARLQLDLIQHLADTGVVRSLDLLDSMDASLCKSMKHLRSAYGLHFPEICCNGGLPGMDDYTLVSIVAHSPQRDHLVQAQEKLIEWTGGNQQMADTVISLAKTSTGQDLSRDDITTLQQYGQFLLRLLKSRTKCCAMLERRVRSLVPNLTALLDAALPGEEANISPERVRKVGDRVSAVFVVARLLSHAVNLDRLAKMPSSRVNSLGASKSLFRQSGAVAAASAGLLGRAVGVDGADSTNKALSSLTRNIVEMSGGRLRPIVVRRRVARLLAAKSTLACRADCYRRMNPFNETPTEPKSFASTPKLDTGEYGTDLGEETKRQLRVWAEANGVHVERTVEELEKQRASRKKYRKAKRKAWLQRKTAPAAASVADAKPENSELSAADDKADDDDDVESPPSQKRRRANSSAVESTEEVVCATPAKRTRSQLRQKVANGSSRKLTLRSSKRSSVAVES</sequence>
<dbReference type="PANTHER" id="PTHR10894:SF0">
    <property type="entry name" value="NUCLEOLAR PROTEIN 56"/>
    <property type="match status" value="1"/>
</dbReference>
<dbReference type="WBParaSite" id="MCU_006373-RA">
    <property type="protein sequence ID" value="MCU_006373-RA"/>
    <property type="gene ID" value="MCU_006373"/>
</dbReference>
<dbReference type="PROSITE" id="PS51358">
    <property type="entry name" value="NOP"/>
    <property type="match status" value="1"/>
</dbReference>
<name>A0A5K3F8Y0_MESCO</name>
<dbReference type="GO" id="GO:0032040">
    <property type="term" value="C:small-subunit processome"/>
    <property type="evidence" value="ECO:0007669"/>
    <property type="project" value="InterPro"/>
</dbReference>
<dbReference type="GO" id="GO:0030515">
    <property type="term" value="F:snoRNA binding"/>
    <property type="evidence" value="ECO:0007669"/>
    <property type="project" value="InterPro"/>
</dbReference>
<dbReference type="InterPro" id="IPR002687">
    <property type="entry name" value="Nop_dom"/>
</dbReference>
<reference evidence="4" key="1">
    <citation type="submission" date="2019-11" db="UniProtKB">
        <authorList>
            <consortium name="WormBaseParasite"/>
        </authorList>
    </citation>
    <scope>IDENTIFICATION</scope>
</reference>
<feature type="region of interest" description="Disordered" evidence="2">
    <location>
        <begin position="455"/>
        <end position="476"/>
    </location>
</feature>
<evidence type="ECO:0000259" key="3">
    <source>
        <dbReference type="PROSITE" id="PS51358"/>
    </source>
</evidence>
<protein>
    <recommendedName>
        <fullName evidence="1">Nucleolar protein 56</fullName>
    </recommendedName>
</protein>
<feature type="domain" description="Nop" evidence="3">
    <location>
        <begin position="311"/>
        <end position="494"/>
    </location>
</feature>
<accession>A0A5K3F8Y0</accession>
<feature type="region of interest" description="Disordered" evidence="2">
    <location>
        <begin position="507"/>
        <end position="621"/>
    </location>
</feature>
<evidence type="ECO:0000313" key="4">
    <source>
        <dbReference type="WBParaSite" id="MCU_006373-RA"/>
    </source>
</evidence>
<dbReference type="Pfam" id="PF01798">
    <property type="entry name" value="Nop"/>
    <property type="match status" value="2"/>
</dbReference>
<feature type="compositionally biased region" description="Polar residues" evidence="2">
    <location>
        <begin position="456"/>
        <end position="468"/>
    </location>
</feature>
<dbReference type="PANTHER" id="PTHR10894">
    <property type="entry name" value="NUCLEOLAR PROTEIN 5 NUCLEOLAR PROTEIN NOP5 NOP58"/>
    <property type="match status" value="1"/>
</dbReference>
<dbReference type="AlphaFoldDB" id="A0A5K3F8Y0"/>
<evidence type="ECO:0000256" key="2">
    <source>
        <dbReference type="SAM" id="MobiDB-lite"/>
    </source>
</evidence>
<feature type="compositionally biased region" description="Basic residues" evidence="2">
    <location>
        <begin position="512"/>
        <end position="526"/>
    </location>
</feature>
<dbReference type="GO" id="GO:0031428">
    <property type="term" value="C:box C/D methylation guide snoRNP complex"/>
    <property type="evidence" value="ECO:0007669"/>
    <property type="project" value="InterPro"/>
</dbReference>
<evidence type="ECO:0000256" key="1">
    <source>
        <dbReference type="ARBA" id="ARBA00040742"/>
    </source>
</evidence>
<dbReference type="InterPro" id="IPR012974">
    <property type="entry name" value="NOP58/56_N"/>
</dbReference>
<dbReference type="InterPro" id="IPR042239">
    <property type="entry name" value="Nop_C"/>
</dbReference>
<dbReference type="Gene3D" id="1.10.287.4070">
    <property type="match status" value="1"/>
</dbReference>
<proteinExistence type="predicted"/>
<dbReference type="InterPro" id="IPR045056">
    <property type="entry name" value="Nop56/Nop58"/>
</dbReference>
<dbReference type="InterPro" id="IPR036070">
    <property type="entry name" value="Nop_dom_sf"/>
</dbReference>
<dbReference type="Gene3D" id="1.10.246.90">
    <property type="entry name" value="Nop domain"/>
    <property type="match status" value="1"/>
</dbReference>